<dbReference type="InterPro" id="IPR013783">
    <property type="entry name" value="Ig-like_fold"/>
</dbReference>
<keyword evidence="4 9" id="KW-0472">Membrane</keyword>
<keyword evidence="3 9" id="KW-1133">Transmembrane helix</keyword>
<feature type="region of interest" description="Disordered" evidence="8">
    <location>
        <begin position="651"/>
        <end position="681"/>
    </location>
</feature>
<dbReference type="SUPFAM" id="SSF48726">
    <property type="entry name" value="Immunoglobulin"/>
    <property type="match status" value="5"/>
</dbReference>
<evidence type="ECO:0000256" key="5">
    <source>
        <dbReference type="ARBA" id="ARBA00023157"/>
    </source>
</evidence>
<dbReference type="PANTHER" id="PTHR11640:SF164">
    <property type="entry name" value="MAM DOMAIN-CONTAINING GLYCOSYLPHOSPHATIDYLINOSITOL ANCHOR PROTEIN 1"/>
    <property type="match status" value="1"/>
</dbReference>
<dbReference type="Pfam" id="PF08205">
    <property type="entry name" value="C2-set_2"/>
    <property type="match status" value="1"/>
</dbReference>
<evidence type="ECO:0000256" key="7">
    <source>
        <dbReference type="ARBA" id="ARBA00023319"/>
    </source>
</evidence>
<evidence type="ECO:0000256" key="4">
    <source>
        <dbReference type="ARBA" id="ARBA00023136"/>
    </source>
</evidence>
<proteinExistence type="predicted"/>
<evidence type="ECO:0000313" key="12">
    <source>
        <dbReference type="Proteomes" id="UP000838412"/>
    </source>
</evidence>
<keyword evidence="2 9" id="KW-0812">Transmembrane</keyword>
<dbReference type="InterPro" id="IPR003599">
    <property type="entry name" value="Ig_sub"/>
</dbReference>
<dbReference type="Proteomes" id="UP000838412">
    <property type="component" value="Chromosome 1"/>
</dbReference>
<reference evidence="11" key="1">
    <citation type="submission" date="2022-01" db="EMBL/GenBank/DDBJ databases">
        <authorList>
            <person name="Braso-Vives M."/>
        </authorList>
    </citation>
    <scope>NUCLEOTIDE SEQUENCE</scope>
</reference>
<dbReference type="PROSITE" id="PS50835">
    <property type="entry name" value="IG_LIKE"/>
    <property type="match status" value="5"/>
</dbReference>
<evidence type="ECO:0000256" key="9">
    <source>
        <dbReference type="SAM" id="Phobius"/>
    </source>
</evidence>
<dbReference type="SMART" id="SM00409">
    <property type="entry name" value="IG"/>
    <property type="match status" value="5"/>
</dbReference>
<evidence type="ECO:0000313" key="11">
    <source>
        <dbReference type="EMBL" id="CAH1233334.1"/>
    </source>
</evidence>
<accession>A0A8J9YK53</accession>
<comment type="subcellular location">
    <subcellularLocation>
        <location evidence="1">Membrane</location>
        <topology evidence="1">Single-pass type I membrane protein</topology>
    </subcellularLocation>
</comment>
<evidence type="ECO:0000256" key="6">
    <source>
        <dbReference type="ARBA" id="ARBA00023180"/>
    </source>
</evidence>
<keyword evidence="12" id="KW-1185">Reference proteome</keyword>
<dbReference type="InterPro" id="IPR051275">
    <property type="entry name" value="Cell_adhesion_signaling"/>
</dbReference>
<feature type="domain" description="Ig-like" evidence="10">
    <location>
        <begin position="161"/>
        <end position="252"/>
    </location>
</feature>
<feature type="domain" description="Ig-like" evidence="10">
    <location>
        <begin position="433"/>
        <end position="531"/>
    </location>
</feature>
<dbReference type="InterPro" id="IPR036179">
    <property type="entry name" value="Ig-like_dom_sf"/>
</dbReference>
<dbReference type="Gene3D" id="2.60.40.10">
    <property type="entry name" value="Immunoglobulins"/>
    <property type="match status" value="5"/>
</dbReference>
<name>A0A8J9YK53_BRALA</name>
<keyword evidence="6" id="KW-0325">Glycoprotein</keyword>
<dbReference type="GO" id="GO:0098609">
    <property type="term" value="P:cell-cell adhesion"/>
    <property type="evidence" value="ECO:0007669"/>
    <property type="project" value="TreeGrafter"/>
</dbReference>
<dbReference type="GO" id="GO:0005886">
    <property type="term" value="C:plasma membrane"/>
    <property type="evidence" value="ECO:0007669"/>
    <property type="project" value="TreeGrafter"/>
</dbReference>
<evidence type="ECO:0000259" key="10">
    <source>
        <dbReference type="PROSITE" id="PS50835"/>
    </source>
</evidence>
<dbReference type="GO" id="GO:0050839">
    <property type="term" value="F:cell adhesion molecule binding"/>
    <property type="evidence" value="ECO:0007669"/>
    <property type="project" value="TreeGrafter"/>
</dbReference>
<dbReference type="PANTHER" id="PTHR11640">
    <property type="entry name" value="NEPHRIN"/>
    <property type="match status" value="1"/>
</dbReference>
<feature type="compositionally biased region" description="Basic and acidic residues" evidence="8">
    <location>
        <begin position="651"/>
        <end position="664"/>
    </location>
</feature>
<keyword evidence="5" id="KW-1015">Disulfide bond</keyword>
<evidence type="ECO:0000256" key="2">
    <source>
        <dbReference type="ARBA" id="ARBA00022692"/>
    </source>
</evidence>
<dbReference type="OrthoDB" id="6413693at2759"/>
<dbReference type="EMBL" id="OV696686">
    <property type="protein sequence ID" value="CAH1233334.1"/>
    <property type="molecule type" value="Genomic_DNA"/>
</dbReference>
<evidence type="ECO:0000256" key="1">
    <source>
        <dbReference type="ARBA" id="ARBA00004479"/>
    </source>
</evidence>
<dbReference type="InterPro" id="IPR013162">
    <property type="entry name" value="CD80_C2-set"/>
</dbReference>
<dbReference type="Pfam" id="PF13927">
    <property type="entry name" value="Ig_3"/>
    <property type="match status" value="3"/>
</dbReference>
<dbReference type="SMART" id="SM00408">
    <property type="entry name" value="IGc2"/>
    <property type="match status" value="5"/>
</dbReference>
<dbReference type="GO" id="GO:0005911">
    <property type="term" value="C:cell-cell junction"/>
    <property type="evidence" value="ECO:0007669"/>
    <property type="project" value="TreeGrafter"/>
</dbReference>
<dbReference type="InterPro" id="IPR013106">
    <property type="entry name" value="Ig_V-set"/>
</dbReference>
<dbReference type="AlphaFoldDB" id="A0A8J9YK53"/>
<protein>
    <submittedName>
        <fullName evidence="11">KIRREL3 protein</fullName>
    </submittedName>
</protein>
<dbReference type="SMART" id="SM00406">
    <property type="entry name" value="IGv"/>
    <property type="match status" value="1"/>
</dbReference>
<sequence length="720" mass="80067">MREAPALRLQSTRCSSLWTSDKPAVSGSSCGMAVPLLLRLPLMFYLTSTVDAAVYRTRPQPTAALLGQTVTLRCSFYNLRTDDVVNWFGPPEFQHISAARNVHSRYTRYAVVDSNADAGEFNLEIRNVQHEDDGIYRCSTFYAENAADARLTVVVPPVKRPEIIIKSDPPTVGQTLRVICRSAGGRPVPKLTWYNGTHLIRQPVHGWNRGRKTLDGQSVLMIPVLTKWDNGMNVTCKADQGFPDLVEPGVASVVLNVQYPPAVSAVKRVVSVKEGTFTNLSCSVDSNPQAAVMWRRLDGHLPTEGAERHRSFILPVVSRKHTGRYQCRADNGIQPDAFATILLDVLFPPTIQTQFDKVDVLFGNTDYSLECKADGNPKPKIRWRRANTNLYFNNPLRFSKSDYQTEGNYECVAESVGFPTAVRQAVINVIGRPDIRGDPETIRTSQGSSVTLLCEVNADPPLSSISWYWRNERGLQTTLRKNRVSGVSIRQRTTTMGTDSILVIDSVGTSNAGEYSCKAANMFGEDSRDFTIVVEGPPAFIIAMVTGVLAVSVILTVVAGICIARRRNSVCRCCKENTQNMPISNGTKPLPPTHPKDTSMMELENLRGTMKPRPPPKGGKDLYAIGVNYPNPVLQTPTYASVDRRKCHCKDEETHRKQIHMETHRRPKTNRPKTKSDNVLSPYSGDSWRVVSTKRALPEYCDAKDASYAYDGPYNKCQHL</sequence>
<dbReference type="InterPro" id="IPR003598">
    <property type="entry name" value="Ig_sub2"/>
</dbReference>
<evidence type="ECO:0000256" key="3">
    <source>
        <dbReference type="ARBA" id="ARBA00022989"/>
    </source>
</evidence>
<feature type="domain" description="Ig-like" evidence="10">
    <location>
        <begin position="349"/>
        <end position="428"/>
    </location>
</feature>
<evidence type="ECO:0000256" key="8">
    <source>
        <dbReference type="SAM" id="MobiDB-lite"/>
    </source>
</evidence>
<gene>
    <name evidence="11" type="primary">KIRREL3</name>
    <name evidence="11" type="ORF">BLAG_LOCUS2126</name>
</gene>
<dbReference type="Pfam" id="PF07686">
    <property type="entry name" value="V-set"/>
    <property type="match status" value="1"/>
</dbReference>
<feature type="domain" description="Ig-like" evidence="10">
    <location>
        <begin position="35"/>
        <end position="154"/>
    </location>
</feature>
<keyword evidence="7" id="KW-0393">Immunoglobulin domain</keyword>
<feature type="transmembrane region" description="Helical" evidence="9">
    <location>
        <begin position="539"/>
        <end position="563"/>
    </location>
</feature>
<organism evidence="11 12">
    <name type="scientific">Branchiostoma lanceolatum</name>
    <name type="common">Common lancelet</name>
    <name type="synonym">Amphioxus lanceolatum</name>
    <dbReference type="NCBI Taxonomy" id="7740"/>
    <lineage>
        <taxon>Eukaryota</taxon>
        <taxon>Metazoa</taxon>
        <taxon>Chordata</taxon>
        <taxon>Cephalochordata</taxon>
        <taxon>Leptocardii</taxon>
        <taxon>Amphioxiformes</taxon>
        <taxon>Branchiostomatidae</taxon>
        <taxon>Branchiostoma</taxon>
    </lineage>
</organism>
<dbReference type="InterPro" id="IPR007110">
    <property type="entry name" value="Ig-like_dom"/>
</dbReference>
<feature type="domain" description="Ig-like" evidence="10">
    <location>
        <begin position="261"/>
        <end position="340"/>
    </location>
</feature>